<sequence length="544" mass="57287">MSATVYRNGRVFTAHPVRAWADAFAVDGSEIVAVGGEADVRAAVADPAAVVDLEGRLVLPGFTDAHTHVLMMGAALGQVALTGAAGVEDIQRLLAAARREAPEATVLRGRGWLFDAVPAGKPTREMIDAVVPDVPVYLDANDYHSCWVNTAALAELGITRDTPDPLGGSIGRDEHGEPNGMLYETAAQQYAWAHRDATTTDAERDAAVDRVIGAYLTAGVTGVVDMAFDELGLAAFERAQARYGGELPLRVAAHWFVANTGDEAANVAQLARAAELAAAPSTPWLRVVGIKLVLDGVIDACTAAMGRPYADGSHAEPIWALQQLAPVVTAADALGLQIAMHAIGDRASDIALDAIEHAVLANGDRPRRHRIEHLEYAAPGTAERMARLGVTASMQPVHADPAIFANWAQMLGDERVERAFAWPEYEDAGALLAFSTDAPTAPYDPLANMYVASTRASALDGSVPPVHPQYAVPLERAIGHATRDAAASVGDGAWRGCIAPGFAADVVILDTDPFAEGADALLTAHVVETIVAGRSRWSAVEARR</sequence>
<dbReference type="Gene3D" id="3.20.20.140">
    <property type="entry name" value="Metal-dependent hydrolases"/>
    <property type="match status" value="1"/>
</dbReference>
<dbReference type="CDD" id="cd01300">
    <property type="entry name" value="YtcJ_like"/>
    <property type="match status" value="1"/>
</dbReference>
<dbReference type="GO" id="GO:0016810">
    <property type="term" value="F:hydrolase activity, acting on carbon-nitrogen (but not peptide) bonds"/>
    <property type="evidence" value="ECO:0007669"/>
    <property type="project" value="InterPro"/>
</dbReference>
<reference evidence="3" key="1">
    <citation type="submission" date="2019-09" db="EMBL/GenBank/DDBJ databases">
        <title>Mumia zhuanghuii sp. nov. isolated from the intestinal contents of plateau pika (Ochotona curzoniae) in the Qinghai-Tibet plateau of China.</title>
        <authorList>
            <person name="Tian Z."/>
        </authorList>
    </citation>
    <scope>NUCLEOTIDE SEQUENCE [LARGE SCALE GENOMIC DNA]</scope>
    <source>
        <strain evidence="3">L-031</strain>
    </source>
</reference>
<dbReference type="Proteomes" id="UP000325516">
    <property type="component" value="Chromosome"/>
</dbReference>
<gene>
    <name evidence="2" type="ORF">F6J85_13115</name>
</gene>
<dbReference type="InterPro" id="IPR032466">
    <property type="entry name" value="Metal_Hydrolase"/>
</dbReference>
<dbReference type="InterPro" id="IPR011059">
    <property type="entry name" value="Metal-dep_hydrolase_composite"/>
</dbReference>
<dbReference type="PANTHER" id="PTHR22642">
    <property type="entry name" value="IMIDAZOLONEPROPIONASE"/>
    <property type="match status" value="1"/>
</dbReference>
<name>A0A5J6L624_9MICO</name>
<dbReference type="SUPFAM" id="SSF51338">
    <property type="entry name" value="Composite domain of metallo-dependent hydrolases"/>
    <property type="match status" value="1"/>
</dbReference>
<dbReference type="EMBL" id="CP044232">
    <property type="protein sequence ID" value="QEW03933.1"/>
    <property type="molecule type" value="Genomic_DNA"/>
</dbReference>
<dbReference type="PANTHER" id="PTHR22642:SF20">
    <property type="entry name" value="AMIDOHYDROLASE 3 DOMAIN-CONTAINING PROTEIN"/>
    <property type="match status" value="1"/>
</dbReference>
<dbReference type="Gene3D" id="2.30.40.10">
    <property type="entry name" value="Urease, subunit C, domain 1"/>
    <property type="match status" value="1"/>
</dbReference>
<dbReference type="RefSeq" id="WP_150925611.1">
    <property type="nucleotide sequence ID" value="NZ_CP044232.1"/>
</dbReference>
<proteinExistence type="predicted"/>
<protein>
    <submittedName>
        <fullName evidence="2">Amidohydrolase</fullName>
    </submittedName>
</protein>
<dbReference type="KEGG" id="mlz:F6J85_13115"/>
<evidence type="ECO:0000313" key="3">
    <source>
        <dbReference type="Proteomes" id="UP000325516"/>
    </source>
</evidence>
<keyword evidence="2" id="KW-0378">Hydrolase</keyword>
<evidence type="ECO:0000259" key="1">
    <source>
        <dbReference type="Pfam" id="PF07969"/>
    </source>
</evidence>
<evidence type="ECO:0000313" key="2">
    <source>
        <dbReference type="EMBL" id="QEW03933.1"/>
    </source>
</evidence>
<dbReference type="SUPFAM" id="SSF51556">
    <property type="entry name" value="Metallo-dependent hydrolases"/>
    <property type="match status" value="1"/>
</dbReference>
<dbReference type="Pfam" id="PF07969">
    <property type="entry name" value="Amidohydro_3"/>
    <property type="match status" value="1"/>
</dbReference>
<accession>A0A5J6L624</accession>
<dbReference type="AlphaFoldDB" id="A0A5J6L624"/>
<organism evidence="2 3">
    <name type="scientific">Microbacterium lushaniae</name>
    <dbReference type="NCBI Taxonomy" id="2614639"/>
    <lineage>
        <taxon>Bacteria</taxon>
        <taxon>Bacillati</taxon>
        <taxon>Actinomycetota</taxon>
        <taxon>Actinomycetes</taxon>
        <taxon>Micrococcales</taxon>
        <taxon>Microbacteriaceae</taxon>
        <taxon>Microbacterium</taxon>
    </lineage>
</organism>
<dbReference type="Gene3D" id="3.10.310.70">
    <property type="match status" value="1"/>
</dbReference>
<dbReference type="InterPro" id="IPR033932">
    <property type="entry name" value="YtcJ-like"/>
</dbReference>
<feature type="domain" description="Amidohydrolase 3" evidence="1">
    <location>
        <begin position="50"/>
        <end position="534"/>
    </location>
</feature>
<dbReference type="InterPro" id="IPR013108">
    <property type="entry name" value="Amidohydro_3"/>
</dbReference>
<keyword evidence="3" id="KW-1185">Reference proteome</keyword>